<protein>
    <submittedName>
        <fullName evidence="7">ABC-type branched-chain amino acid transport system, substrate-binding protein</fullName>
    </submittedName>
</protein>
<dbReference type="PANTHER" id="PTHR47235">
    <property type="entry name" value="BLR6548 PROTEIN"/>
    <property type="match status" value="1"/>
</dbReference>
<accession>A0A1I0HT54</accession>
<comment type="similarity">
    <text evidence="1">Belongs to the leucine-binding protein family.</text>
</comment>
<feature type="chain" id="PRO_5011732585" evidence="5">
    <location>
        <begin position="28"/>
        <end position="393"/>
    </location>
</feature>
<dbReference type="Gene3D" id="3.40.50.2300">
    <property type="match status" value="2"/>
</dbReference>
<name>A0A1I0HT54_9GAMM</name>
<organism evidence="7 8">
    <name type="scientific">Marinobacter segnicrescens</name>
    <dbReference type="NCBI Taxonomy" id="430453"/>
    <lineage>
        <taxon>Bacteria</taxon>
        <taxon>Pseudomonadati</taxon>
        <taxon>Pseudomonadota</taxon>
        <taxon>Gammaproteobacteria</taxon>
        <taxon>Pseudomonadales</taxon>
        <taxon>Marinobacteraceae</taxon>
        <taxon>Marinobacter</taxon>
    </lineage>
</organism>
<keyword evidence="8" id="KW-1185">Reference proteome</keyword>
<keyword evidence="4" id="KW-0029">Amino-acid transport</keyword>
<dbReference type="STRING" id="430453.SAMN04487962_13410"/>
<gene>
    <name evidence="7" type="ORF">SAMN04487962_13410</name>
</gene>
<evidence type="ECO:0000259" key="6">
    <source>
        <dbReference type="Pfam" id="PF13458"/>
    </source>
</evidence>
<dbReference type="InterPro" id="IPR028082">
    <property type="entry name" value="Peripla_BP_I"/>
</dbReference>
<dbReference type="GO" id="GO:0006865">
    <property type="term" value="P:amino acid transport"/>
    <property type="evidence" value="ECO:0007669"/>
    <property type="project" value="UniProtKB-KW"/>
</dbReference>
<dbReference type="AlphaFoldDB" id="A0A1I0HT54"/>
<evidence type="ECO:0000256" key="4">
    <source>
        <dbReference type="ARBA" id="ARBA00022970"/>
    </source>
</evidence>
<evidence type="ECO:0000313" key="8">
    <source>
        <dbReference type="Proteomes" id="UP000198762"/>
    </source>
</evidence>
<feature type="signal peptide" evidence="5">
    <location>
        <begin position="1"/>
        <end position="27"/>
    </location>
</feature>
<evidence type="ECO:0000256" key="2">
    <source>
        <dbReference type="ARBA" id="ARBA00022448"/>
    </source>
</evidence>
<dbReference type="InterPro" id="IPR028081">
    <property type="entry name" value="Leu-bd"/>
</dbReference>
<reference evidence="8" key="1">
    <citation type="submission" date="2016-10" db="EMBL/GenBank/DDBJ databases">
        <authorList>
            <person name="Varghese N."/>
            <person name="Submissions S."/>
        </authorList>
    </citation>
    <scope>NUCLEOTIDE SEQUENCE [LARGE SCALE GENOMIC DNA]</scope>
    <source>
        <strain evidence="8">CGMCC 1.6489</strain>
    </source>
</reference>
<sequence length="393" mass="42338">MTTTNGIKLACALTVGLTTLVSLPAGARTQGVTDDQITIGTIQDLSGPLAALSKKSLDGMTMRVDEINAEGGINGREIRLVVDDHGYQPRRALLAAQRMIQRDRIFTMMGVMGSATAMATIPELTKNNVPSLFPFSAARQTYTPINDLQWASVATYDGQMEAGIQYMMEENSFERPCAIYQDDEFGTEVLKGAEAGLEKLGKEMVETTSFQRGSTDFSSGVAKLMAADCDLVVIGAALREPVGIMNEARTRGWSPAFFGSAASYTTELPKLGGEAVEGYYAMSGVEIPYAASSESEELREWAVAYEEKFGAEPDGFSVLGYTMVELFNRAAAAAGEDLTVDSLVAQLKQLEAPDLFGADYYFDEDTRNGAATASLFQVKDGIWIRQSGALETP</sequence>
<dbReference type="EMBL" id="FOHZ01000034">
    <property type="protein sequence ID" value="SET86976.1"/>
    <property type="molecule type" value="Genomic_DNA"/>
</dbReference>
<keyword evidence="2" id="KW-0813">Transport</keyword>
<dbReference type="PANTHER" id="PTHR47235:SF1">
    <property type="entry name" value="BLR6548 PROTEIN"/>
    <property type="match status" value="1"/>
</dbReference>
<feature type="domain" description="Leucine-binding protein" evidence="6">
    <location>
        <begin position="36"/>
        <end position="381"/>
    </location>
</feature>
<dbReference type="OrthoDB" id="9147078at2"/>
<dbReference type="SUPFAM" id="SSF53822">
    <property type="entry name" value="Periplasmic binding protein-like I"/>
    <property type="match status" value="1"/>
</dbReference>
<dbReference type="Proteomes" id="UP000198762">
    <property type="component" value="Unassembled WGS sequence"/>
</dbReference>
<dbReference type="RefSeq" id="WP_091854841.1">
    <property type="nucleotide sequence ID" value="NZ_FOHZ01000034.1"/>
</dbReference>
<dbReference type="PRINTS" id="PR00337">
    <property type="entry name" value="LEUILEVALBP"/>
</dbReference>
<dbReference type="InterPro" id="IPR000709">
    <property type="entry name" value="Leu_Ile_Val-bd"/>
</dbReference>
<dbReference type="CDD" id="cd06343">
    <property type="entry name" value="PBP1_ABC_ligand_binding-like"/>
    <property type="match status" value="1"/>
</dbReference>
<evidence type="ECO:0000256" key="1">
    <source>
        <dbReference type="ARBA" id="ARBA00010062"/>
    </source>
</evidence>
<proteinExistence type="inferred from homology"/>
<evidence type="ECO:0000256" key="3">
    <source>
        <dbReference type="ARBA" id="ARBA00022729"/>
    </source>
</evidence>
<evidence type="ECO:0000313" key="7">
    <source>
        <dbReference type="EMBL" id="SET86976.1"/>
    </source>
</evidence>
<keyword evidence="3 5" id="KW-0732">Signal</keyword>
<evidence type="ECO:0000256" key="5">
    <source>
        <dbReference type="SAM" id="SignalP"/>
    </source>
</evidence>
<dbReference type="Pfam" id="PF13458">
    <property type="entry name" value="Peripla_BP_6"/>
    <property type="match status" value="1"/>
</dbReference>